<evidence type="ECO:0000259" key="1">
    <source>
        <dbReference type="Pfam" id="PF03869"/>
    </source>
</evidence>
<dbReference type="EMBL" id="NJAI01000002">
    <property type="protein sequence ID" value="PHM56466.1"/>
    <property type="molecule type" value="Genomic_DNA"/>
</dbReference>
<proteinExistence type="predicted"/>
<organism evidence="2 3">
    <name type="scientific">Xenorhabdus hominickii</name>
    <dbReference type="NCBI Taxonomy" id="351679"/>
    <lineage>
        <taxon>Bacteria</taxon>
        <taxon>Pseudomonadati</taxon>
        <taxon>Pseudomonadota</taxon>
        <taxon>Gammaproteobacteria</taxon>
        <taxon>Enterobacterales</taxon>
        <taxon>Morganellaceae</taxon>
        <taxon>Xenorhabdus</taxon>
    </lineage>
</organism>
<feature type="domain" description="Arc-like DNA binding" evidence="1">
    <location>
        <begin position="7"/>
        <end position="47"/>
    </location>
</feature>
<sequence>MKEDKAAYTLRMPIDLKNLLQKIAKQEGRSFNSEIVQRVIKTLKDDGFSIN</sequence>
<comment type="caution">
    <text evidence="2">The sequence shown here is derived from an EMBL/GenBank/DDBJ whole genome shotgun (WGS) entry which is preliminary data.</text>
</comment>
<reference evidence="2 3" key="1">
    <citation type="journal article" date="2017" name="Nat. Microbiol.">
        <title>Natural product diversity associated with the nematode symbionts Photorhabdus and Xenorhabdus.</title>
        <authorList>
            <person name="Tobias N.J."/>
            <person name="Wolff H."/>
            <person name="Djahanschiri B."/>
            <person name="Grundmann F."/>
            <person name="Kronenwerth M."/>
            <person name="Shi Y.M."/>
            <person name="Simonyi S."/>
            <person name="Grun P."/>
            <person name="Shapiro-Ilan D."/>
            <person name="Pidot S.J."/>
            <person name="Stinear T.P."/>
            <person name="Ebersberger I."/>
            <person name="Bode H.B."/>
        </authorList>
    </citation>
    <scope>NUCLEOTIDE SEQUENCE [LARGE SCALE GENOMIC DNA]</scope>
    <source>
        <strain evidence="2 3">DSM 17903</strain>
    </source>
</reference>
<dbReference type="RefSeq" id="WP_084023087.1">
    <property type="nucleotide sequence ID" value="NZ_CAWNQJ010000046.1"/>
</dbReference>
<evidence type="ECO:0000313" key="3">
    <source>
        <dbReference type="Proteomes" id="UP000225433"/>
    </source>
</evidence>
<dbReference type="Pfam" id="PF03869">
    <property type="entry name" value="Arc"/>
    <property type="match status" value="1"/>
</dbReference>
<dbReference type="Proteomes" id="UP000225433">
    <property type="component" value="Unassembled WGS sequence"/>
</dbReference>
<dbReference type="InterPro" id="IPR010985">
    <property type="entry name" value="Ribbon_hlx_hlx"/>
</dbReference>
<dbReference type="GO" id="GO:0006355">
    <property type="term" value="P:regulation of DNA-templated transcription"/>
    <property type="evidence" value="ECO:0007669"/>
    <property type="project" value="InterPro"/>
</dbReference>
<accession>A0A2G0QB83</accession>
<evidence type="ECO:0000313" key="2">
    <source>
        <dbReference type="EMBL" id="PHM56466.1"/>
    </source>
</evidence>
<dbReference type="Gene3D" id="1.10.1220.10">
    <property type="entry name" value="Met repressor-like"/>
    <property type="match status" value="1"/>
</dbReference>
<gene>
    <name evidence="2" type="ORF">Xhom_01958</name>
</gene>
<name>A0A2G0QB83_XENHO</name>
<dbReference type="GO" id="GO:0043565">
    <property type="term" value="F:sequence-specific DNA binding"/>
    <property type="evidence" value="ECO:0007669"/>
    <property type="project" value="UniProtKB-ARBA"/>
</dbReference>
<dbReference type="InterPro" id="IPR013321">
    <property type="entry name" value="Arc_rbn_hlx_hlx"/>
</dbReference>
<dbReference type="InterPro" id="IPR005569">
    <property type="entry name" value="Arc_DNA-bd_dom"/>
</dbReference>
<dbReference type="AlphaFoldDB" id="A0A2G0QB83"/>
<dbReference type="OrthoDB" id="8685865at2"/>
<dbReference type="SUPFAM" id="SSF47598">
    <property type="entry name" value="Ribbon-helix-helix"/>
    <property type="match status" value="1"/>
</dbReference>
<protein>
    <recommendedName>
        <fullName evidence="1">Arc-like DNA binding domain-containing protein</fullName>
    </recommendedName>
</protein>